<evidence type="ECO:0000256" key="4">
    <source>
        <dbReference type="ARBA" id="ARBA00023125"/>
    </source>
</evidence>
<evidence type="ECO:0000256" key="2">
    <source>
        <dbReference type="ARBA" id="ARBA00023012"/>
    </source>
</evidence>
<dbReference type="RefSeq" id="WP_217776289.1">
    <property type="nucleotide sequence ID" value="NZ_JAHRWL010000001.1"/>
</dbReference>
<organism evidence="10 11">
    <name type="scientific">Thalassococcus arenae</name>
    <dbReference type="NCBI Taxonomy" id="2851652"/>
    <lineage>
        <taxon>Bacteria</taxon>
        <taxon>Pseudomonadati</taxon>
        <taxon>Pseudomonadota</taxon>
        <taxon>Alphaproteobacteria</taxon>
        <taxon>Rhodobacterales</taxon>
        <taxon>Roseobacteraceae</taxon>
        <taxon>Thalassococcus</taxon>
    </lineage>
</organism>
<evidence type="ECO:0000256" key="6">
    <source>
        <dbReference type="PROSITE-ProRule" id="PRU00169"/>
    </source>
</evidence>
<dbReference type="PROSITE" id="PS51755">
    <property type="entry name" value="OMPR_PHOB"/>
    <property type="match status" value="1"/>
</dbReference>
<feature type="modified residue" description="4-aspartylphosphate" evidence="6">
    <location>
        <position position="53"/>
    </location>
</feature>
<name>A0ABS6N339_9RHOB</name>
<sequence length="240" mass="26600">MAHRVLVVDDDHQVTDFLQRFLVKQGFHVVSSGSATQMGLAMEHDSFDIIILDVGLPDADGFQILRDLRRDSSIPIILLTVRDDVYDKVVGLEIGADDYVPKPFEPRELLARMRSVLRRTVSPEPKKHGTRAGDAVFSGFRLQSEKRRVTAPDGAEMSLTSTEYTLLVHLVQHAGETVSRDSLMNALYGYSIQVTDRAIDAHVSRLRRKLDAAGGHGGLIKTVHGRGYCLADRIETPAGR</sequence>
<evidence type="ECO:0000256" key="5">
    <source>
        <dbReference type="ARBA" id="ARBA00023163"/>
    </source>
</evidence>
<dbReference type="InterPro" id="IPR039420">
    <property type="entry name" value="WalR-like"/>
</dbReference>
<evidence type="ECO:0000313" key="10">
    <source>
        <dbReference type="EMBL" id="MBV2358426.1"/>
    </source>
</evidence>
<keyword evidence="5" id="KW-0804">Transcription</keyword>
<dbReference type="SMART" id="SM00448">
    <property type="entry name" value="REC"/>
    <property type="match status" value="1"/>
</dbReference>
<feature type="domain" description="Response regulatory" evidence="8">
    <location>
        <begin position="4"/>
        <end position="117"/>
    </location>
</feature>
<dbReference type="PANTHER" id="PTHR48111">
    <property type="entry name" value="REGULATOR OF RPOS"/>
    <property type="match status" value="1"/>
</dbReference>
<accession>A0ABS6N339</accession>
<keyword evidence="4 7" id="KW-0238">DNA-binding</keyword>
<proteinExistence type="predicted"/>
<dbReference type="Pfam" id="PF00072">
    <property type="entry name" value="Response_reg"/>
    <property type="match status" value="1"/>
</dbReference>
<feature type="domain" description="OmpR/PhoB-type" evidence="9">
    <location>
        <begin position="132"/>
        <end position="232"/>
    </location>
</feature>
<keyword evidence="3" id="KW-0805">Transcription regulation</keyword>
<evidence type="ECO:0000313" key="11">
    <source>
        <dbReference type="Proteomes" id="UP001166293"/>
    </source>
</evidence>
<evidence type="ECO:0000256" key="1">
    <source>
        <dbReference type="ARBA" id="ARBA00022553"/>
    </source>
</evidence>
<evidence type="ECO:0000256" key="3">
    <source>
        <dbReference type="ARBA" id="ARBA00023015"/>
    </source>
</evidence>
<protein>
    <submittedName>
        <fullName evidence="10">Response regulator transcription factor</fullName>
    </submittedName>
</protein>
<dbReference type="Pfam" id="PF00486">
    <property type="entry name" value="Trans_reg_C"/>
    <property type="match status" value="1"/>
</dbReference>
<keyword evidence="11" id="KW-1185">Reference proteome</keyword>
<dbReference type="Proteomes" id="UP001166293">
    <property type="component" value="Unassembled WGS sequence"/>
</dbReference>
<evidence type="ECO:0000259" key="9">
    <source>
        <dbReference type="PROSITE" id="PS51755"/>
    </source>
</evidence>
<dbReference type="InterPro" id="IPR001789">
    <property type="entry name" value="Sig_transdc_resp-reg_receiver"/>
</dbReference>
<dbReference type="EMBL" id="JAHRWL010000001">
    <property type="protein sequence ID" value="MBV2358426.1"/>
    <property type="molecule type" value="Genomic_DNA"/>
</dbReference>
<gene>
    <name evidence="10" type="ORF">KUH32_01445</name>
</gene>
<evidence type="ECO:0000259" key="8">
    <source>
        <dbReference type="PROSITE" id="PS50110"/>
    </source>
</evidence>
<dbReference type="PANTHER" id="PTHR48111:SF1">
    <property type="entry name" value="TWO-COMPONENT RESPONSE REGULATOR ORR33"/>
    <property type="match status" value="1"/>
</dbReference>
<reference evidence="10" key="1">
    <citation type="submission" date="2021-06" db="EMBL/GenBank/DDBJ databases">
        <title>Thalassococcus sp. CAU 1522 isolated from sea sand, Republic of Korea.</title>
        <authorList>
            <person name="Kim W."/>
        </authorList>
    </citation>
    <scope>NUCLEOTIDE SEQUENCE</scope>
    <source>
        <strain evidence="10">CAU 1522</strain>
    </source>
</reference>
<dbReference type="SMART" id="SM00862">
    <property type="entry name" value="Trans_reg_C"/>
    <property type="match status" value="1"/>
</dbReference>
<keyword evidence="1 6" id="KW-0597">Phosphoprotein</keyword>
<dbReference type="CDD" id="cd00383">
    <property type="entry name" value="trans_reg_C"/>
    <property type="match status" value="1"/>
</dbReference>
<comment type="caution">
    <text evidence="10">The sequence shown here is derived from an EMBL/GenBank/DDBJ whole genome shotgun (WGS) entry which is preliminary data.</text>
</comment>
<dbReference type="InterPro" id="IPR001867">
    <property type="entry name" value="OmpR/PhoB-type_DNA-bd"/>
</dbReference>
<dbReference type="PROSITE" id="PS50110">
    <property type="entry name" value="RESPONSE_REGULATORY"/>
    <property type="match status" value="1"/>
</dbReference>
<evidence type="ECO:0000256" key="7">
    <source>
        <dbReference type="PROSITE-ProRule" id="PRU01091"/>
    </source>
</evidence>
<feature type="DNA-binding region" description="OmpR/PhoB-type" evidence="7">
    <location>
        <begin position="132"/>
        <end position="232"/>
    </location>
</feature>
<keyword evidence="2" id="KW-0902">Two-component regulatory system</keyword>